<dbReference type="Gene3D" id="3.30.720.120">
    <property type="match status" value="1"/>
</dbReference>
<gene>
    <name evidence="2" type="ORF">HDIA_3462</name>
</gene>
<dbReference type="PROSITE" id="PS51819">
    <property type="entry name" value="VOC"/>
    <property type="match status" value="1"/>
</dbReference>
<dbReference type="RefSeq" id="WP_099557321.1">
    <property type="nucleotide sequence ID" value="NZ_LT960614.1"/>
</dbReference>
<dbReference type="InterPro" id="IPR037523">
    <property type="entry name" value="VOC_core"/>
</dbReference>
<dbReference type="Pfam" id="PF00903">
    <property type="entry name" value="Glyoxalase"/>
    <property type="match status" value="1"/>
</dbReference>
<dbReference type="GO" id="GO:0016829">
    <property type="term" value="F:lyase activity"/>
    <property type="evidence" value="ECO:0007669"/>
    <property type="project" value="UniProtKB-KW"/>
</dbReference>
<dbReference type="InterPro" id="IPR004360">
    <property type="entry name" value="Glyas_Fos-R_dOase_dom"/>
</dbReference>
<dbReference type="PANTHER" id="PTHR36503">
    <property type="entry name" value="BLR2520 PROTEIN"/>
    <property type="match status" value="1"/>
</dbReference>
<accession>A0A2C9D9U4</accession>
<evidence type="ECO:0000259" key="1">
    <source>
        <dbReference type="PROSITE" id="PS51819"/>
    </source>
</evidence>
<feature type="domain" description="VOC" evidence="1">
    <location>
        <begin position="3"/>
        <end position="120"/>
    </location>
</feature>
<protein>
    <submittedName>
        <fullName evidence="2">Putative enzyme related to lactoylglutathione lyase</fullName>
    </submittedName>
</protein>
<dbReference type="AlphaFoldDB" id="A0A2C9D9U4"/>
<dbReference type="PANTHER" id="PTHR36503:SF1">
    <property type="entry name" value="BLR2520 PROTEIN"/>
    <property type="match status" value="1"/>
</dbReference>
<dbReference type="InterPro" id="IPR029068">
    <property type="entry name" value="Glyas_Bleomycin-R_OHBP_Dase"/>
</dbReference>
<proteinExistence type="predicted"/>
<sequence>MQNLSFIILYVDDVAASARFYEKLFGLKSEAGSDNFSSLALGNGLTVGLWRRDQARPTATSMPGAVELCFPVPDLAALEAAHAAVVEIGAAILQPTTEMDFGTTFTAADPDGHRLRVFHPNGA</sequence>
<dbReference type="Gene3D" id="3.30.720.110">
    <property type="match status" value="1"/>
</dbReference>
<name>A0A2C9D9U4_9HYPH</name>
<dbReference type="KEGG" id="hdi:HDIA_3462"/>
<dbReference type="OrthoDB" id="9806945at2"/>
<dbReference type="InterPro" id="IPR026275">
    <property type="entry name" value="Glyoxalase/dOase/EhpR"/>
</dbReference>
<dbReference type="Proteomes" id="UP000223606">
    <property type="component" value="Chromosome 1"/>
</dbReference>
<evidence type="ECO:0000313" key="3">
    <source>
        <dbReference type="Proteomes" id="UP000223606"/>
    </source>
</evidence>
<dbReference type="PIRSF" id="PIRSF039020">
    <property type="entry name" value="EhpR"/>
    <property type="match status" value="1"/>
</dbReference>
<keyword evidence="3" id="KW-1185">Reference proteome</keyword>
<dbReference type="EMBL" id="LT960614">
    <property type="protein sequence ID" value="SON57003.1"/>
    <property type="molecule type" value="Genomic_DNA"/>
</dbReference>
<evidence type="ECO:0000313" key="2">
    <source>
        <dbReference type="EMBL" id="SON57003.1"/>
    </source>
</evidence>
<keyword evidence="2" id="KW-0456">Lyase</keyword>
<organism evidence="2 3">
    <name type="scientific">Hartmannibacter diazotrophicus</name>
    <dbReference type="NCBI Taxonomy" id="1482074"/>
    <lineage>
        <taxon>Bacteria</taxon>
        <taxon>Pseudomonadati</taxon>
        <taxon>Pseudomonadota</taxon>
        <taxon>Alphaproteobacteria</taxon>
        <taxon>Hyphomicrobiales</taxon>
        <taxon>Pleomorphomonadaceae</taxon>
        <taxon>Hartmannibacter</taxon>
    </lineage>
</organism>
<dbReference type="SUPFAM" id="SSF54593">
    <property type="entry name" value="Glyoxalase/Bleomycin resistance protein/Dihydroxybiphenyl dioxygenase"/>
    <property type="match status" value="1"/>
</dbReference>
<reference evidence="3" key="1">
    <citation type="submission" date="2017-09" db="EMBL/GenBank/DDBJ databases">
        <title>Genome sequence of Nannocystis excedens DSM 71.</title>
        <authorList>
            <person name="Blom J."/>
        </authorList>
    </citation>
    <scope>NUCLEOTIDE SEQUENCE [LARGE SCALE GENOMIC DNA]</scope>
    <source>
        <strain evidence="3">type strain: E19</strain>
    </source>
</reference>